<evidence type="ECO:0000256" key="3">
    <source>
        <dbReference type="SAM" id="SignalP"/>
    </source>
</evidence>
<feature type="domain" description="T-Q ester bond containing" evidence="5">
    <location>
        <begin position="1201"/>
        <end position="1320"/>
    </location>
</feature>
<accession>A0A173STY2</accession>
<feature type="domain" description="T-Q ester bond containing" evidence="5">
    <location>
        <begin position="1323"/>
        <end position="1442"/>
    </location>
</feature>
<keyword evidence="3" id="KW-0732">Signal</keyword>
<dbReference type="Pfam" id="PF18202">
    <property type="entry name" value="TQ"/>
    <property type="match status" value="6"/>
</dbReference>
<sequence>MDKYKIVGKLRQLFFGSMAVVMSAGGVVATNMANAFAADQSLDNNVGVAARKLQYDDTESYVSKNVNKKVVTSEADKSTKEIKNDLTETGYSIRLKQLIAEQSKIPKDCTIDTLWAKYKDAFIAQYSTIVKLYNTSDDADYYVANLSSAKINGMGSIYDAAFVKGTNNANPNVIKDIKFDKKTGLAYIPKSYFEKNKNVLITGQVMYGGSINNQTIAIDTTVDNGGEVTKQSVEANAFDVTVKVPITTSKKMAEKLKMSDFKVFLNGSETEMNLDKDDTATFNKSTGVLELAVSPATLTSVRVEVKKVGAVKSVARFFTTDVSASVKNPDKLKFVTDKKTGNPIILDRVDPAKLQDGQVFDYKSSIRYFSKLSDMEVNYNMKATAEAIRHSIKYLYLPTGSEKSGWFDVYDKGSDFGDQDGVNQKTNFEDVTFGIGLPNSSSKYKATALNKNKAKLDFHMKGSFVTKYTGDKATYSSKHMFAGECAHITNPMGKVKDGEDAKIRLSVLHVDLKDQYVIIGLNTQEINTQSGFGIYKLKYEYNNSGNVQVKKVSANPSMTNGSGCYSFKGATFGVYKDKACTDKVTTLTADENGNTDTDEIDVGDYFVKEINPPTGYAKNGQAYPVKVTEKNDDDNPAVVTIADQPKDDPVNFEVKKVDKETGETVQGDANLSGAEFTVKFYNNFYNSASDLPSKATKTWVLKTQKNMKGNYVLSFDDKYKISGDDFYRDSDGTPVVPWGTLTIEETKAPDGYKIKDSTVSVNGQVLSNRIYFTRVSDKDGEQPSKVVTDFTVSDPAKKYGIQVWKVDKELDKSETIGGKDHKISETGTTLEGVQFSIINRSATAIKYGDKTVNPGEEVTKITTSWNSNLKKYTAQTDERTLPYGTYGVQEISSSQGYKMTDGTEKTVVCHGADGTMYTPDLDANLKFPNQVVRGDYSVRKKSDEGKSISAAFKVTNEATGETHVIVTDKNGEFDSTDNKHSKNTNANDKLLKGYTKDTVLKSSDFDLDAGVWFGQGEDGSVAKADDSLGAFYYGKYKIEELRSDSNKGLKLISTDFTITKDGKKINAGTLTDESEPSIGTKAKDEATGTNVASATDDVTIIDTVNYEHLDRGKYKLTAVLMDKATKAAILDKDGKEVTASKVFSNTTKSGTVDVEININAAELSLAGKDVVVFETLTSEADGTTIAVHHDINDEGQTIKFPEIKTKASDATTGSNIVEAKEDMKIKDTVSYKNLIKGKTYTMIGKLMDKETGKVVLDDDGKEVTASVKFTADAEDGTVDVIFEFSGVKTASKKIVAFETLEYKGKEYAVHADINDNDQTVLIPKVSTTASDKNNGTHMSYAGKDVTIIDKVEVKNIVAGREYTLKGKVMDKKTGNPLLVDGKEITAEKTFKANGENETVELEFTFDASALKGTTTVVFENLYEGENEIGTHADLEDEGQTVEIPEIGTTLIGKDSQIHVINADEKITLVDAVKYKGLEKGREYKVDGVLYDKETKQPLEIDGKQVTASATFTAEASEGSVDVTFEFNGSDLAGKTLVAFEEAYDVETNTLVADHKDIDDGEQTVVVPKIGTTLTDKDGNKTVNAAKETVLVDTVKYENLEVGREVELKGILYDKNTQKPIMIDGKEVTASAKFTPEEASGTAQVEFKFDATSIAGKTAVAFEEAYDVKTGTLIGSHKDIDDSDQTVNFPELHTTATDKADGDHTVNADKKVTIVDTVKYKNVTPNKELEVSGTLYDKDTKKPVKVNGKEVAATAKFTPKEANGEVKVSFTFDASKLGGYSLVAFEKMLDVETGAVIGTHEDITDKDQTVKVKGVKKTPKTTSHTSTPGSGSSSSSVKTGQKSIVPVVIGLIVVVVAGGTAFVIRKKQKGDEEQ</sequence>
<dbReference type="Gene3D" id="2.60.40.3930">
    <property type="match status" value="6"/>
</dbReference>
<evidence type="ECO:0000256" key="2">
    <source>
        <dbReference type="SAM" id="Phobius"/>
    </source>
</evidence>
<feature type="chain" id="PRO_5008011802" evidence="3">
    <location>
        <begin position="38"/>
        <end position="1873"/>
    </location>
</feature>
<dbReference type="InterPro" id="IPR041033">
    <property type="entry name" value="SpaA_PFL_dom_1"/>
</dbReference>
<feature type="domain" description="SpaA-like prealbumin fold" evidence="4">
    <location>
        <begin position="567"/>
        <end position="631"/>
    </location>
</feature>
<reference evidence="6 7" key="1">
    <citation type="submission" date="2015-09" db="EMBL/GenBank/DDBJ databases">
        <authorList>
            <consortium name="Pathogen Informatics"/>
        </authorList>
    </citation>
    <scope>NUCLEOTIDE SEQUENCE [LARGE SCALE GENOMIC DNA]</scope>
    <source>
        <strain evidence="6 7">2789STDY5834959</strain>
    </source>
</reference>
<protein>
    <submittedName>
        <fullName evidence="6">Cna protein B-type domain</fullName>
    </submittedName>
</protein>
<feature type="domain" description="T-Q ester bond containing" evidence="5">
    <location>
        <begin position="1076"/>
        <end position="1199"/>
    </location>
</feature>
<feature type="domain" description="T-Q ester bond containing" evidence="5">
    <location>
        <begin position="1567"/>
        <end position="1687"/>
    </location>
</feature>
<dbReference type="Pfam" id="PF17802">
    <property type="entry name" value="SpaA"/>
    <property type="match status" value="2"/>
</dbReference>
<name>A0A173STY2_ANAHA</name>
<evidence type="ECO:0000259" key="4">
    <source>
        <dbReference type="Pfam" id="PF17802"/>
    </source>
</evidence>
<feature type="region of interest" description="Disordered" evidence="1">
    <location>
        <begin position="1809"/>
        <end position="1837"/>
    </location>
</feature>
<keyword evidence="2" id="KW-0812">Transmembrane</keyword>
<dbReference type="InterPro" id="IPR013783">
    <property type="entry name" value="Ig-like_fold"/>
</dbReference>
<feature type="transmembrane region" description="Helical" evidence="2">
    <location>
        <begin position="1843"/>
        <end position="1863"/>
    </location>
</feature>
<feature type="signal peptide" evidence="3">
    <location>
        <begin position="1"/>
        <end position="37"/>
    </location>
</feature>
<feature type="domain" description="T-Q ester bond containing" evidence="5">
    <location>
        <begin position="1689"/>
        <end position="1811"/>
    </location>
</feature>
<dbReference type="NCBIfam" id="NF033903">
    <property type="entry name" value="VaFE_rpt"/>
    <property type="match status" value="6"/>
</dbReference>
<dbReference type="Gene3D" id="2.60.40.10">
    <property type="entry name" value="Immunoglobulins"/>
    <property type="match status" value="3"/>
</dbReference>
<organism evidence="6 7">
    <name type="scientific">Anaerostipes hadrus</name>
    <dbReference type="NCBI Taxonomy" id="649756"/>
    <lineage>
        <taxon>Bacteria</taxon>
        <taxon>Bacillati</taxon>
        <taxon>Bacillota</taxon>
        <taxon>Clostridia</taxon>
        <taxon>Lachnospirales</taxon>
        <taxon>Lachnospiraceae</taxon>
        <taxon>Anaerostipes</taxon>
    </lineage>
</organism>
<gene>
    <name evidence="6" type="ORF">ERS852571_01424</name>
</gene>
<evidence type="ECO:0000313" key="6">
    <source>
        <dbReference type="EMBL" id="CUM92608.1"/>
    </source>
</evidence>
<feature type="domain" description="SpaA-like prealbumin fold" evidence="4">
    <location>
        <begin position="821"/>
        <end position="908"/>
    </location>
</feature>
<evidence type="ECO:0000256" key="1">
    <source>
        <dbReference type="SAM" id="MobiDB-lite"/>
    </source>
</evidence>
<dbReference type="InterPro" id="IPR041100">
    <property type="entry name" value="TQ"/>
</dbReference>
<keyword evidence="2" id="KW-0472">Membrane</keyword>
<keyword evidence="2" id="KW-1133">Transmembrane helix</keyword>
<evidence type="ECO:0000259" key="5">
    <source>
        <dbReference type="Pfam" id="PF18202"/>
    </source>
</evidence>
<proteinExistence type="predicted"/>
<dbReference type="RefSeq" id="WP_055072778.1">
    <property type="nucleotide sequence ID" value="NZ_CYXY01000007.1"/>
</dbReference>
<feature type="compositionally biased region" description="Low complexity" evidence="1">
    <location>
        <begin position="1819"/>
        <end position="1837"/>
    </location>
</feature>
<feature type="domain" description="T-Q ester bond containing" evidence="5">
    <location>
        <begin position="1444"/>
        <end position="1566"/>
    </location>
</feature>
<dbReference type="EMBL" id="CYXY01000007">
    <property type="protein sequence ID" value="CUM92608.1"/>
    <property type="molecule type" value="Genomic_DNA"/>
</dbReference>
<evidence type="ECO:0000313" key="7">
    <source>
        <dbReference type="Proteomes" id="UP000095553"/>
    </source>
</evidence>
<dbReference type="Proteomes" id="UP000095553">
    <property type="component" value="Unassembled WGS sequence"/>
</dbReference>